<organism evidence="1 2">
    <name type="scientific">Hondaea fermentalgiana</name>
    <dbReference type="NCBI Taxonomy" id="2315210"/>
    <lineage>
        <taxon>Eukaryota</taxon>
        <taxon>Sar</taxon>
        <taxon>Stramenopiles</taxon>
        <taxon>Bigyra</taxon>
        <taxon>Labyrinthulomycetes</taxon>
        <taxon>Thraustochytrida</taxon>
        <taxon>Thraustochytriidae</taxon>
        <taxon>Hondaea</taxon>
    </lineage>
</organism>
<evidence type="ECO:0000313" key="2">
    <source>
        <dbReference type="Proteomes" id="UP000241890"/>
    </source>
</evidence>
<dbReference type="Proteomes" id="UP000241890">
    <property type="component" value="Unassembled WGS sequence"/>
</dbReference>
<comment type="caution">
    <text evidence="1">The sequence shown here is derived from an EMBL/GenBank/DDBJ whole genome shotgun (WGS) entry which is preliminary data.</text>
</comment>
<accession>A0A2R5GWM0</accession>
<evidence type="ECO:0000313" key="1">
    <source>
        <dbReference type="EMBL" id="GBG35227.1"/>
    </source>
</evidence>
<dbReference type="EMBL" id="BEYU01000465">
    <property type="protein sequence ID" value="GBG35227.1"/>
    <property type="molecule type" value="Genomic_DNA"/>
</dbReference>
<proteinExistence type="predicted"/>
<protein>
    <submittedName>
        <fullName evidence="1">Uncharacterized protein</fullName>
    </submittedName>
</protein>
<gene>
    <name evidence="1" type="ORF">FCC1311_114502</name>
</gene>
<reference evidence="1 2" key="1">
    <citation type="submission" date="2017-12" db="EMBL/GenBank/DDBJ databases">
        <title>Sequencing, de novo assembly and annotation of complete genome of a new Thraustochytrid species, strain FCC1311.</title>
        <authorList>
            <person name="Sedici K."/>
            <person name="Godart F."/>
            <person name="Aiese Cigliano R."/>
            <person name="Sanseverino W."/>
            <person name="Barakat M."/>
            <person name="Ortet P."/>
            <person name="Marechal E."/>
            <person name="Cagnac O."/>
            <person name="Amato A."/>
        </authorList>
    </citation>
    <scope>NUCLEOTIDE SEQUENCE [LARGE SCALE GENOMIC DNA]</scope>
</reference>
<keyword evidence="2" id="KW-1185">Reference proteome</keyword>
<dbReference type="AlphaFoldDB" id="A0A2R5GWM0"/>
<sequence length="66" mass="7131">MSKRADKTPEEGVKRGLRGQRAVEKAIGLIRNGVKTIDLQDRNIGDNGSVALGKELITNDSLVSLK</sequence>
<dbReference type="InParanoid" id="A0A2R5GWM0"/>
<name>A0A2R5GWM0_9STRA</name>